<evidence type="ECO:0000313" key="1">
    <source>
        <dbReference type="EMBL" id="OIN90375.1"/>
    </source>
</evidence>
<comment type="caution">
    <text evidence="1">The sequence shown here is derived from an EMBL/GenBank/DDBJ whole genome shotgun (WGS) entry which is preliminary data.</text>
</comment>
<reference evidence="1 2" key="1">
    <citation type="journal article" date="2016" name="Environ. Microbiol.">
        <title>Genomic resolution of a cold subsurface aquifer community provides metabolic insights for novel microbes adapted to high CO concentrations.</title>
        <authorList>
            <person name="Probst A.J."/>
            <person name="Castelle C.J."/>
            <person name="Singh A."/>
            <person name="Brown C.T."/>
            <person name="Anantharaman K."/>
            <person name="Sharon I."/>
            <person name="Hug L.A."/>
            <person name="Burstein D."/>
            <person name="Emerson J.B."/>
            <person name="Thomas B.C."/>
            <person name="Banfield J.F."/>
        </authorList>
    </citation>
    <scope>NUCLEOTIDE SEQUENCE [LARGE SCALE GENOMIC DNA]</scope>
    <source>
        <strain evidence="1">CG1_02_44_10</strain>
    </source>
</reference>
<dbReference type="Proteomes" id="UP000182345">
    <property type="component" value="Unassembled WGS sequence"/>
</dbReference>
<dbReference type="EMBL" id="MNUK01000072">
    <property type="protein sequence ID" value="OIN90375.1"/>
    <property type="molecule type" value="Genomic_DNA"/>
</dbReference>
<evidence type="ECO:0000313" key="2">
    <source>
        <dbReference type="Proteomes" id="UP000182345"/>
    </source>
</evidence>
<dbReference type="AlphaFoldDB" id="A0A1J4RTY5"/>
<organism evidence="1 2">
    <name type="scientific">Candidatus Collierbacteria bacterium CG1_02_44_10</name>
    <dbReference type="NCBI Taxonomy" id="1805087"/>
    <lineage>
        <taxon>Bacteria</taxon>
        <taxon>Candidatus Collieribacteriota</taxon>
    </lineage>
</organism>
<protein>
    <submittedName>
        <fullName evidence="1">Uncharacterized protein</fullName>
    </submittedName>
</protein>
<proteinExistence type="predicted"/>
<name>A0A1J4RTY5_9BACT</name>
<sequence>MARELKMDIIIEVKNVGQNFKPEQDSLKHLLADTHKFFEKAAHPVKLDGRVHAIFIPAKQFEYNPETKTLIPTERVEVVISYQYTKGGIQPPIISDFRDSALQIVKDITLFLNNTNNNDLFLPPALIIVNLSNPQYFVQT</sequence>
<accession>A0A1J4RTY5</accession>
<gene>
    <name evidence="1" type="ORF">AUJ42_03125</name>
</gene>